<dbReference type="SMART" id="SM00758">
    <property type="entry name" value="PA14"/>
    <property type="match status" value="1"/>
</dbReference>
<evidence type="ECO:0000259" key="6">
    <source>
        <dbReference type="PROSITE" id="PS51820"/>
    </source>
</evidence>
<sequence>MKYTFILLFLLFCSIKSKFIETSIIDITIYDQDPYYNDNFETEGFGELTKGIVENLIDKKLRIPILSDLNQSSPVNIKGKIINPYLFQYFFRKSPVYHNSNNNDIFEKSGKNYEINQKLKLYKNNDTGLIEFESKKFFPIDTDYNLSLSINNSLKRRVYKDDEGTIHNYHFCLKFNNKLFYNGSNEEFMKFTGDDDVYVFIDDKLVIDLGGLHQKESSNIVFLSKLGLIKNNYYNFDFFYCERHTTLSYFKLETNFDFGCPINDCSCNRESEECKFYCDSKTCDDGDECTIDVCPSVETLISKTPIKSYCKHIRKEDSQFGLKDKCLGEHLKCNPFTGKFEYIGEPMRCNGKCHTGICSNGTCIEKDSTFCSQELNDNDSNKSFFCSLDIGCTSIIKVTTNQTLSPKPSSSPTPSSSSKTSKPTSVPITPKPSSSSSPPSPTSKTTSVPVTPKPSSSSSSSSSSPTSKPTQTPAFSSKPTQIPKPSCDSIICKTKYVAKKVWDTLFD</sequence>
<evidence type="ECO:0000313" key="8">
    <source>
        <dbReference type="Proteomes" id="UP001344447"/>
    </source>
</evidence>
<feature type="compositionally biased region" description="Polar residues" evidence="4">
    <location>
        <begin position="471"/>
        <end position="480"/>
    </location>
</feature>
<dbReference type="InterPro" id="IPR051154">
    <property type="entry name" value="Prespore-cell_inducing_factor"/>
</dbReference>
<dbReference type="NCBIfam" id="TIGR02148">
    <property type="entry name" value="Fibro_Slime"/>
    <property type="match status" value="1"/>
</dbReference>
<protein>
    <recommendedName>
        <fullName evidence="6">PA14 domain-containing protein</fullName>
    </recommendedName>
</protein>
<dbReference type="InterPro" id="IPR037524">
    <property type="entry name" value="PA14/GLEYA"/>
</dbReference>
<feature type="domain" description="PA14" evidence="6">
    <location>
        <begin position="112"/>
        <end position="272"/>
    </location>
</feature>
<keyword evidence="2 5" id="KW-0732">Signal</keyword>
<feature type="compositionally biased region" description="Low complexity" evidence="4">
    <location>
        <begin position="405"/>
        <end position="470"/>
    </location>
</feature>
<dbReference type="EMBL" id="JAVFKY010000001">
    <property type="protein sequence ID" value="KAK5581799.1"/>
    <property type="molecule type" value="Genomic_DNA"/>
</dbReference>
<dbReference type="PANTHER" id="PTHR31137:SF29">
    <property type="entry name" value="PROTEIN PSIA-RELATED"/>
    <property type="match status" value="1"/>
</dbReference>
<reference evidence="7 8" key="1">
    <citation type="submission" date="2023-11" db="EMBL/GenBank/DDBJ databases">
        <title>Dfirmibasis_genome.</title>
        <authorList>
            <person name="Edelbroek B."/>
            <person name="Kjellin J."/>
            <person name="Jerlstrom-Hultqvist J."/>
            <person name="Soderbom F."/>
        </authorList>
    </citation>
    <scope>NUCLEOTIDE SEQUENCE [LARGE SCALE GENOMIC DNA]</scope>
    <source>
        <strain evidence="7 8">TNS-C-14</strain>
    </source>
</reference>
<feature type="chain" id="PRO_5043021649" description="PA14 domain-containing protein" evidence="5">
    <location>
        <begin position="23"/>
        <end position="507"/>
    </location>
</feature>
<organism evidence="7 8">
    <name type="scientific">Dictyostelium firmibasis</name>
    <dbReference type="NCBI Taxonomy" id="79012"/>
    <lineage>
        <taxon>Eukaryota</taxon>
        <taxon>Amoebozoa</taxon>
        <taxon>Evosea</taxon>
        <taxon>Eumycetozoa</taxon>
        <taxon>Dictyostelia</taxon>
        <taxon>Dictyosteliales</taxon>
        <taxon>Dictyosteliaceae</taxon>
        <taxon>Dictyostelium</taxon>
    </lineage>
</organism>
<evidence type="ECO:0000256" key="2">
    <source>
        <dbReference type="ARBA" id="ARBA00022729"/>
    </source>
</evidence>
<name>A0AAN7TXL6_9MYCE</name>
<dbReference type="AlphaFoldDB" id="A0AAN7TXL6"/>
<feature type="region of interest" description="Disordered" evidence="4">
    <location>
        <begin position="402"/>
        <end position="487"/>
    </location>
</feature>
<evidence type="ECO:0000256" key="5">
    <source>
        <dbReference type="SAM" id="SignalP"/>
    </source>
</evidence>
<keyword evidence="8" id="KW-1185">Reference proteome</keyword>
<dbReference type="GO" id="GO:0005576">
    <property type="term" value="C:extracellular region"/>
    <property type="evidence" value="ECO:0007669"/>
    <property type="project" value="TreeGrafter"/>
</dbReference>
<feature type="signal peptide" evidence="5">
    <location>
        <begin position="1"/>
        <end position="22"/>
    </location>
</feature>
<dbReference type="Pfam" id="PF07691">
    <property type="entry name" value="PA14"/>
    <property type="match status" value="1"/>
</dbReference>
<accession>A0AAN7TXL6</accession>
<dbReference type="Proteomes" id="UP001344447">
    <property type="component" value="Unassembled WGS sequence"/>
</dbReference>
<dbReference type="PANTHER" id="PTHR31137">
    <property type="entry name" value="PROTEIN PSIB-RELATED-RELATED"/>
    <property type="match status" value="1"/>
</dbReference>
<dbReference type="PROSITE" id="PS51820">
    <property type="entry name" value="PA14"/>
    <property type="match status" value="1"/>
</dbReference>
<dbReference type="InterPro" id="IPR011874">
    <property type="entry name" value="Fibro_Slime"/>
</dbReference>
<gene>
    <name evidence="7" type="ORF">RB653_003377</name>
</gene>
<evidence type="ECO:0000256" key="1">
    <source>
        <dbReference type="ARBA" id="ARBA00008709"/>
    </source>
</evidence>
<evidence type="ECO:0000256" key="4">
    <source>
        <dbReference type="SAM" id="MobiDB-lite"/>
    </source>
</evidence>
<keyword evidence="3" id="KW-0325">Glycoprotein</keyword>
<evidence type="ECO:0000256" key="3">
    <source>
        <dbReference type="ARBA" id="ARBA00023180"/>
    </source>
</evidence>
<comment type="similarity">
    <text evidence="1">Belongs to the prespore-cell-inducing factor family.</text>
</comment>
<comment type="caution">
    <text evidence="7">The sequence shown here is derived from an EMBL/GenBank/DDBJ whole genome shotgun (WGS) entry which is preliminary data.</text>
</comment>
<evidence type="ECO:0000313" key="7">
    <source>
        <dbReference type="EMBL" id="KAK5581799.1"/>
    </source>
</evidence>
<proteinExistence type="inferred from homology"/>
<dbReference type="InterPro" id="IPR011658">
    <property type="entry name" value="PA14_dom"/>
</dbReference>